<dbReference type="Pfam" id="PF00128">
    <property type="entry name" value="Alpha-amylase"/>
    <property type="match status" value="1"/>
</dbReference>
<dbReference type="PANTHER" id="PTHR10357:SF216">
    <property type="entry name" value="MALTOOLIGOSYL TREHALOSE SYNTHASE-RELATED"/>
    <property type="match status" value="1"/>
</dbReference>
<feature type="domain" description="Glycosyl hydrolase family 13 catalytic" evidence="1">
    <location>
        <begin position="15"/>
        <end position="507"/>
    </location>
</feature>
<dbReference type="RefSeq" id="WP_078756932.1">
    <property type="nucleotide sequence ID" value="NZ_FUXP01000001.1"/>
</dbReference>
<reference evidence="2 3" key="1">
    <citation type="submission" date="2017-02" db="EMBL/GenBank/DDBJ databases">
        <authorList>
            <person name="Peterson S.W."/>
        </authorList>
    </citation>
    <scope>NUCLEOTIDE SEQUENCE [LARGE SCALE GENOMIC DNA]</scope>
    <source>
        <strain evidence="2 3">DSM 21749</strain>
    </source>
</reference>
<evidence type="ECO:0000313" key="2">
    <source>
        <dbReference type="EMBL" id="SJZ62853.1"/>
    </source>
</evidence>
<dbReference type="InterPro" id="IPR006047">
    <property type="entry name" value="GH13_cat_dom"/>
</dbReference>
<accession>A0A1T4M788</accession>
<dbReference type="GO" id="GO:0030980">
    <property type="term" value="P:alpha-glucan catabolic process"/>
    <property type="evidence" value="ECO:0007669"/>
    <property type="project" value="TreeGrafter"/>
</dbReference>
<dbReference type="OrthoDB" id="9805159at2"/>
<proteinExistence type="predicted"/>
<dbReference type="AlphaFoldDB" id="A0A1T4M788"/>
<sequence>MTAPHPPRSTARLQFHAGFTLDDACEVVPYYAALGVSHLYASPLLAARAGSGHGYDVVDPTRINPELGGLDALRRLVQVLRRHDMGLILDIVPNHMAATVENPWWRDVLEWGPASAHADFFDIDWEAPDRQLHGRVLVPTLDRAIESLLADGEVQLLFDADNGGRIEWDIAGQRFPLAAKAYAEVLAGQPGLAPLVELFRDAAPGRTYDDALAALATHGADASGRAGIDEALRSYAADESGGCSRLEHLLERQPYLLAPWREAWHRINWRRFFDVNELVAIRPDRPDVFEATHGLVLELYAEGLIDGLRIDHIDGLVDPGGYCRKLRGRLDALDPGRPALTPRGPAYLVVEKILAPDETLRQDWTADGTTGYEFMDQAGALMHDPAGEAALDRLWESRGGPEKYETLALDARRQMTLENFSPDLDRTLRALAALAARADAVGASTEDLRNTLVELIVHFPVYRTYVGRHGSDPPDADVLERAARGARSGGNISEPALAFLLQCLEGRGPDGAEAETARLVTLFQQLTPPVAAKAIEDTTFYRYGRLLSRNEVGAEPGELALPPDRFHAACLHRQRTMPHTLLATATHDNKRGEDARARLAVLSEMPDVWSRHVERWTELNARHRGTSGASEAPDPADELILYQTLVGAWPLELKADDAPALHAFTERVSQWQRKALREAKRHSSWISPDEDYEEACDHFLRACLAVGDDTFPRELDAFVRTIGAAGAINSLSQALLRMTTPGIPDLYQGTDRWDFSMVDPDNRREVDHALRANELAAERALPALFAGWRDGALKQRLVERVLTTRRRLPTLFADGTYLPLQPTGPGEGHLVAFARKHREGAAIILAPRLPWRLLDASSDVPAIPGERWAGTHLHLPRGRWESVLDDTTIEGGRPIEVTELMPRWPLALLVQASDCHPDEGPATAG</sequence>
<evidence type="ECO:0000313" key="3">
    <source>
        <dbReference type="Proteomes" id="UP000190061"/>
    </source>
</evidence>
<dbReference type="PANTHER" id="PTHR10357">
    <property type="entry name" value="ALPHA-AMYLASE FAMILY MEMBER"/>
    <property type="match status" value="1"/>
</dbReference>
<dbReference type="CDD" id="cd11336">
    <property type="entry name" value="AmyAc_MTSase"/>
    <property type="match status" value="1"/>
</dbReference>
<dbReference type="EMBL" id="FUXP01000001">
    <property type="protein sequence ID" value="SJZ62853.1"/>
    <property type="molecule type" value="Genomic_DNA"/>
</dbReference>
<dbReference type="GO" id="GO:0005992">
    <property type="term" value="P:trehalose biosynthetic process"/>
    <property type="evidence" value="ECO:0007669"/>
    <property type="project" value="TreeGrafter"/>
</dbReference>
<dbReference type="SUPFAM" id="SSF51445">
    <property type="entry name" value="(Trans)glycosidases"/>
    <property type="match status" value="1"/>
</dbReference>
<dbReference type="InterPro" id="IPR012767">
    <property type="entry name" value="Trehalose_TreY"/>
</dbReference>
<gene>
    <name evidence="2" type="ORF">SAMN02745674_00305</name>
</gene>
<dbReference type="Proteomes" id="UP000190061">
    <property type="component" value="Unassembled WGS sequence"/>
</dbReference>
<dbReference type="InterPro" id="IPR017853">
    <property type="entry name" value="GH"/>
</dbReference>
<keyword evidence="3" id="KW-1185">Reference proteome</keyword>
<name>A0A1T4M788_9GAMM</name>
<dbReference type="NCBIfam" id="TIGR02401">
    <property type="entry name" value="trehalose_TreY"/>
    <property type="match status" value="1"/>
</dbReference>
<dbReference type="SMART" id="SM00642">
    <property type="entry name" value="Aamy"/>
    <property type="match status" value="1"/>
</dbReference>
<organism evidence="2 3">
    <name type="scientific">Lysobacter spongiicola DSM 21749</name>
    <dbReference type="NCBI Taxonomy" id="1122188"/>
    <lineage>
        <taxon>Bacteria</taxon>
        <taxon>Pseudomonadati</taxon>
        <taxon>Pseudomonadota</taxon>
        <taxon>Gammaproteobacteria</taxon>
        <taxon>Lysobacterales</taxon>
        <taxon>Lysobacteraceae</taxon>
        <taxon>Novilysobacter</taxon>
    </lineage>
</organism>
<dbReference type="Gene3D" id="3.20.20.80">
    <property type="entry name" value="Glycosidases"/>
    <property type="match status" value="4"/>
</dbReference>
<dbReference type="STRING" id="1122188.SAMN02745674_00305"/>
<protein>
    <submittedName>
        <fullName evidence="2">(1-&gt;4)-alpha-D-glucan 1-alpha-D-glucosylmutase</fullName>
    </submittedName>
</protein>
<dbReference type="GO" id="GO:0047470">
    <property type="term" value="F:(1,4)-alpha-D-glucan 1-alpha-D-glucosylmutase activity"/>
    <property type="evidence" value="ECO:0007669"/>
    <property type="project" value="TreeGrafter"/>
</dbReference>
<evidence type="ECO:0000259" key="1">
    <source>
        <dbReference type="SMART" id="SM00642"/>
    </source>
</evidence>